<dbReference type="SUPFAM" id="SSF56645">
    <property type="entry name" value="Acyl-CoA dehydrogenase NM domain-like"/>
    <property type="match status" value="1"/>
</dbReference>
<proteinExistence type="predicted"/>
<dbReference type="Proteomes" id="UP000469215">
    <property type="component" value="Unassembled WGS sequence"/>
</dbReference>
<reference evidence="2 3" key="1">
    <citation type="submission" date="2020-01" db="EMBL/GenBank/DDBJ databases">
        <authorList>
            <person name="Deng T."/>
        </authorList>
    </citation>
    <scope>NUCLEOTIDE SEQUENCE [LARGE SCALE GENOMIC DNA]</scope>
    <source>
        <strain evidence="2 3">5221</strain>
    </source>
</reference>
<dbReference type="InterPro" id="IPR046373">
    <property type="entry name" value="Acyl-CoA_Oxase/DH_mid-dom_sf"/>
</dbReference>
<dbReference type="InterPro" id="IPR009100">
    <property type="entry name" value="AcylCoA_DH/oxidase_NM_dom_sf"/>
</dbReference>
<evidence type="ECO:0000313" key="2">
    <source>
        <dbReference type="EMBL" id="MYM19579.1"/>
    </source>
</evidence>
<dbReference type="RefSeq" id="WP_160953010.1">
    <property type="nucleotide sequence ID" value="NZ_WWEQ01000019.1"/>
</dbReference>
<dbReference type="AlphaFoldDB" id="A0A6N9H6J8"/>
<evidence type="ECO:0000313" key="3">
    <source>
        <dbReference type="Proteomes" id="UP000469215"/>
    </source>
</evidence>
<sequence>MNPLLLIPGTSPQDRGAVADAFAQARAAAAAPDPIGAALAAADAWAGDLPLPGSSATALRWSALAAIGAADLTVARAAEPHLDARAILAEALTGGAGSPNPASPSPTGIDVDAGTAARWAVYAAEAPGLRVEAAQGADGAWSLTGTKPWCSLADRASAALITAAYPDGRRGLFAVDLGQPGVTVGDASAWQPHGLAAITTAEVRLDSAPALPVGGPGWYLERPGFAWGGVGVAAIWYGGAVAIAERAFRHFSGREPDQVAALHAGRLDLVLRAARAALGEAAAAADTPADDGSEARGTWALRARSAVAQAADEVIALADHAMGPAPLALDREHLTRVSDLRLYVRQHHAERDVAALGRALIAARRDPAATTGSTGADAPRAAADGQRAEAGGR</sequence>
<accession>A0A6N9H6J8</accession>
<dbReference type="Gene3D" id="2.40.110.10">
    <property type="entry name" value="Butyryl-CoA Dehydrogenase, subunit A, domain 2"/>
    <property type="match status" value="1"/>
</dbReference>
<dbReference type="InterPro" id="IPR036250">
    <property type="entry name" value="AcylCo_DH-like_C"/>
</dbReference>
<dbReference type="EMBL" id="WWEQ01000019">
    <property type="protein sequence ID" value="MYM19579.1"/>
    <property type="molecule type" value="Genomic_DNA"/>
</dbReference>
<evidence type="ECO:0000256" key="1">
    <source>
        <dbReference type="SAM" id="MobiDB-lite"/>
    </source>
</evidence>
<dbReference type="SUPFAM" id="SSF47203">
    <property type="entry name" value="Acyl-CoA dehydrogenase C-terminal domain-like"/>
    <property type="match status" value="1"/>
</dbReference>
<name>A0A6N9H6J8_9MICO</name>
<gene>
    <name evidence="2" type="ORF">GSY69_06235</name>
</gene>
<protein>
    <submittedName>
        <fullName evidence="2">Acyl-CoA dehydrogenase</fullName>
    </submittedName>
</protein>
<keyword evidence="3" id="KW-1185">Reference proteome</keyword>
<organism evidence="2 3">
    <name type="scientific">Brevibacterium rongguiense</name>
    <dbReference type="NCBI Taxonomy" id="2695267"/>
    <lineage>
        <taxon>Bacteria</taxon>
        <taxon>Bacillati</taxon>
        <taxon>Actinomycetota</taxon>
        <taxon>Actinomycetes</taxon>
        <taxon>Micrococcales</taxon>
        <taxon>Brevibacteriaceae</taxon>
        <taxon>Brevibacterium</taxon>
    </lineage>
</organism>
<dbReference type="GO" id="GO:0016627">
    <property type="term" value="F:oxidoreductase activity, acting on the CH-CH group of donors"/>
    <property type="evidence" value="ECO:0007669"/>
    <property type="project" value="InterPro"/>
</dbReference>
<feature type="region of interest" description="Disordered" evidence="1">
    <location>
        <begin position="366"/>
        <end position="393"/>
    </location>
</feature>
<comment type="caution">
    <text evidence="2">The sequence shown here is derived from an EMBL/GenBank/DDBJ whole genome shotgun (WGS) entry which is preliminary data.</text>
</comment>